<feature type="domain" description="PAS" evidence="9">
    <location>
        <begin position="161"/>
        <end position="234"/>
    </location>
</feature>
<dbReference type="InterPro" id="IPR036097">
    <property type="entry name" value="HisK_dim/P_sf"/>
</dbReference>
<dbReference type="Pfam" id="PF02518">
    <property type="entry name" value="HATPase_c"/>
    <property type="match status" value="1"/>
</dbReference>
<name>A0A518H7P9_9BACT</name>
<dbReference type="SMART" id="SM00086">
    <property type="entry name" value="PAC"/>
    <property type="match status" value="2"/>
</dbReference>
<dbReference type="Proteomes" id="UP000317835">
    <property type="component" value="Chromosome"/>
</dbReference>
<dbReference type="InterPro" id="IPR011006">
    <property type="entry name" value="CheY-like_superfamily"/>
</dbReference>
<proteinExistence type="predicted"/>
<dbReference type="CDD" id="cd17580">
    <property type="entry name" value="REC_2_DhkD-like"/>
    <property type="match status" value="1"/>
</dbReference>
<feature type="domain" description="Response regulatory" evidence="8">
    <location>
        <begin position="668"/>
        <end position="785"/>
    </location>
</feature>
<dbReference type="Pfam" id="PF00072">
    <property type="entry name" value="Response_reg"/>
    <property type="match status" value="1"/>
</dbReference>
<organism evidence="11 12">
    <name type="scientific">Tautonia plasticadhaerens</name>
    <dbReference type="NCBI Taxonomy" id="2527974"/>
    <lineage>
        <taxon>Bacteria</taxon>
        <taxon>Pseudomonadati</taxon>
        <taxon>Planctomycetota</taxon>
        <taxon>Planctomycetia</taxon>
        <taxon>Isosphaerales</taxon>
        <taxon>Isosphaeraceae</taxon>
        <taxon>Tautonia</taxon>
    </lineage>
</organism>
<dbReference type="InterPro" id="IPR003661">
    <property type="entry name" value="HisK_dim/P_dom"/>
</dbReference>
<dbReference type="SUPFAM" id="SSF55874">
    <property type="entry name" value="ATPase domain of HSP90 chaperone/DNA topoisomerase II/histidine kinase"/>
    <property type="match status" value="1"/>
</dbReference>
<comment type="catalytic activity">
    <reaction evidence="1">
        <text>ATP + protein L-histidine = ADP + protein N-phospho-L-histidine.</text>
        <dbReference type="EC" id="2.7.13.3"/>
    </reaction>
</comment>
<dbReference type="SUPFAM" id="SSF52172">
    <property type="entry name" value="CheY-like"/>
    <property type="match status" value="1"/>
</dbReference>
<dbReference type="InterPro" id="IPR001610">
    <property type="entry name" value="PAC"/>
</dbReference>
<feature type="domain" description="PAS" evidence="9">
    <location>
        <begin position="35"/>
        <end position="105"/>
    </location>
</feature>
<dbReference type="InterPro" id="IPR013655">
    <property type="entry name" value="PAS_fold_3"/>
</dbReference>
<dbReference type="Pfam" id="PF08447">
    <property type="entry name" value="PAS_3"/>
    <property type="match status" value="1"/>
</dbReference>
<dbReference type="PRINTS" id="PR00344">
    <property type="entry name" value="BCTRLSENSOR"/>
</dbReference>
<keyword evidence="5" id="KW-0418">Kinase</keyword>
<dbReference type="Pfam" id="PF13426">
    <property type="entry name" value="PAS_9"/>
    <property type="match status" value="1"/>
</dbReference>
<dbReference type="InterPro" id="IPR036890">
    <property type="entry name" value="HATPase_C_sf"/>
</dbReference>
<dbReference type="PANTHER" id="PTHR43047:SF64">
    <property type="entry name" value="HISTIDINE KINASE CONTAINING CHEY-HOMOLOGOUS RECEIVER DOMAIN AND PAS DOMAIN-RELATED"/>
    <property type="match status" value="1"/>
</dbReference>
<dbReference type="CDD" id="cd00082">
    <property type="entry name" value="HisKA"/>
    <property type="match status" value="1"/>
</dbReference>
<evidence type="ECO:0000259" key="8">
    <source>
        <dbReference type="PROSITE" id="PS50110"/>
    </source>
</evidence>
<evidence type="ECO:0000259" key="10">
    <source>
        <dbReference type="PROSITE" id="PS50113"/>
    </source>
</evidence>
<dbReference type="InterPro" id="IPR004358">
    <property type="entry name" value="Sig_transdc_His_kin-like_C"/>
</dbReference>
<dbReference type="Gene3D" id="1.10.287.130">
    <property type="match status" value="1"/>
</dbReference>
<dbReference type="EC" id="2.7.13.3" evidence="2"/>
<dbReference type="NCBIfam" id="TIGR00229">
    <property type="entry name" value="sensory_box"/>
    <property type="match status" value="3"/>
</dbReference>
<dbReference type="FunFam" id="3.30.565.10:FF:000006">
    <property type="entry name" value="Sensor histidine kinase WalK"/>
    <property type="match status" value="1"/>
</dbReference>
<feature type="modified residue" description="4-aspartylphosphate" evidence="6">
    <location>
        <position position="718"/>
    </location>
</feature>
<evidence type="ECO:0000256" key="3">
    <source>
        <dbReference type="ARBA" id="ARBA00022553"/>
    </source>
</evidence>
<dbReference type="PROSITE" id="PS50109">
    <property type="entry name" value="HIS_KIN"/>
    <property type="match status" value="1"/>
</dbReference>
<dbReference type="InterPro" id="IPR003594">
    <property type="entry name" value="HATPase_dom"/>
</dbReference>
<dbReference type="GO" id="GO:0000155">
    <property type="term" value="F:phosphorelay sensor kinase activity"/>
    <property type="evidence" value="ECO:0007669"/>
    <property type="project" value="InterPro"/>
</dbReference>
<dbReference type="Gene3D" id="3.30.450.20">
    <property type="entry name" value="PAS domain"/>
    <property type="match status" value="3"/>
</dbReference>
<keyword evidence="4 11" id="KW-0808">Transferase</keyword>
<dbReference type="InterPro" id="IPR035965">
    <property type="entry name" value="PAS-like_dom_sf"/>
</dbReference>
<evidence type="ECO:0000256" key="1">
    <source>
        <dbReference type="ARBA" id="ARBA00000085"/>
    </source>
</evidence>
<feature type="domain" description="PAS" evidence="9">
    <location>
        <begin position="288"/>
        <end position="359"/>
    </location>
</feature>
<dbReference type="Pfam" id="PF08448">
    <property type="entry name" value="PAS_4"/>
    <property type="match status" value="1"/>
</dbReference>
<keyword evidence="12" id="KW-1185">Reference proteome</keyword>
<dbReference type="SMART" id="SM00448">
    <property type="entry name" value="REC"/>
    <property type="match status" value="1"/>
</dbReference>
<evidence type="ECO:0000256" key="4">
    <source>
        <dbReference type="ARBA" id="ARBA00022679"/>
    </source>
</evidence>
<dbReference type="SUPFAM" id="SSF55785">
    <property type="entry name" value="PYP-like sensor domain (PAS domain)"/>
    <property type="match status" value="3"/>
</dbReference>
<dbReference type="SMART" id="SM00387">
    <property type="entry name" value="HATPase_c"/>
    <property type="match status" value="1"/>
</dbReference>
<dbReference type="CDD" id="cd00130">
    <property type="entry name" value="PAS"/>
    <property type="match status" value="3"/>
</dbReference>
<evidence type="ECO:0000259" key="7">
    <source>
        <dbReference type="PROSITE" id="PS50109"/>
    </source>
</evidence>
<evidence type="ECO:0000313" key="11">
    <source>
        <dbReference type="EMBL" id="QDV36880.1"/>
    </source>
</evidence>
<dbReference type="PROSITE" id="PS50112">
    <property type="entry name" value="PAS"/>
    <property type="match status" value="3"/>
</dbReference>
<feature type="domain" description="PAC" evidence="10">
    <location>
        <begin position="236"/>
        <end position="287"/>
    </location>
</feature>
<evidence type="ECO:0000256" key="6">
    <source>
        <dbReference type="PROSITE-ProRule" id="PRU00169"/>
    </source>
</evidence>
<sequence length="793" mass="88483">MREPDDDLLEMMASIGGQVGQFIERRWAEEALRESEGRFARFMQHLPGLAWIKDAEGRYVYANEAAERAFRAPRSDLYGRTDEEVFPPETAAQFRGHDRRALGSGEGVQVVETLEHEDGVLHHSLVSKFSMPGPAGEAALVGGIAIDVTERLRAEEALRRSEERLRLIVESATDYAIFTLDPDGRVASWNSGARNLLGYEEREIVGKDGSLLFIPEDIERGVPEQEIRKALDQGRAENERWHVRKDGTRFWASGLLMPMRDGGEVVGLLKIMRDTTEQKRTEQELAVSRERLDLVVNSSEVGLWYCDLPFDRLIWNAKCKEHFGLPPDAEVTIDTFYERLHPDDREPTRRAIGRSIEGRSEYDAEFRTVDPQGRVRWVRAIGQPFYDVEGTPLRFDGITVDVTGRIRQEEALREADRRKDEFLATLAHELRNPLAPIRTALHLMARPDGSGGGHEPERAMAERQVVHLARLIDDLMDVARISKGKLDLHTEVVDLHTVVRQAVETARTHIDDRRHRLTVSIPEGPILLEADPTRLEQVFWNLLNNAAKYTEPGGQIDLTAETVDGQVVVRVRDTGIGIDPEMLPRLFQMFVQVGEHRQHAQGGLGIGLGLVRTLVELHGGTIEAHSEGPGTGSEFVVRLPMLLATSPVPTRPGGDRRRDTEADVPRRRILIVDDNADAANVLAKLLGRLHGQDVRVAHDGPAGLEAAEAFRPEVALLDIGLPGMSGHEVARTLRGQPGGEQMTLIALTGWGQEADRQRSKEAGFDLHLVKPVDPDDLIELLRTIAPRTTPTDG</sequence>
<dbReference type="InterPro" id="IPR001789">
    <property type="entry name" value="Sig_transdc_resp-reg_receiver"/>
</dbReference>
<evidence type="ECO:0000313" key="12">
    <source>
        <dbReference type="Proteomes" id="UP000317835"/>
    </source>
</evidence>
<reference evidence="11 12" key="1">
    <citation type="submission" date="2019-02" db="EMBL/GenBank/DDBJ databases">
        <title>Deep-cultivation of Planctomycetes and their phenomic and genomic characterization uncovers novel biology.</title>
        <authorList>
            <person name="Wiegand S."/>
            <person name="Jogler M."/>
            <person name="Boedeker C."/>
            <person name="Pinto D."/>
            <person name="Vollmers J."/>
            <person name="Rivas-Marin E."/>
            <person name="Kohn T."/>
            <person name="Peeters S.H."/>
            <person name="Heuer A."/>
            <person name="Rast P."/>
            <person name="Oberbeckmann S."/>
            <person name="Bunk B."/>
            <person name="Jeske O."/>
            <person name="Meyerdierks A."/>
            <person name="Storesund J.E."/>
            <person name="Kallscheuer N."/>
            <person name="Luecker S."/>
            <person name="Lage O.M."/>
            <person name="Pohl T."/>
            <person name="Merkel B.J."/>
            <person name="Hornburger P."/>
            <person name="Mueller R.-W."/>
            <person name="Bruemmer F."/>
            <person name="Labrenz M."/>
            <person name="Spormann A.M."/>
            <person name="Op den Camp H."/>
            <person name="Overmann J."/>
            <person name="Amann R."/>
            <person name="Jetten M.S.M."/>
            <person name="Mascher T."/>
            <person name="Medema M.H."/>
            <person name="Devos D.P."/>
            <person name="Kaster A.-K."/>
            <person name="Ovreas L."/>
            <person name="Rohde M."/>
            <person name="Galperin M.Y."/>
            <person name="Jogler C."/>
        </authorList>
    </citation>
    <scope>NUCLEOTIDE SEQUENCE [LARGE SCALE GENOMIC DNA]</scope>
    <source>
        <strain evidence="11 12">ElP</strain>
    </source>
</reference>
<dbReference type="PROSITE" id="PS50110">
    <property type="entry name" value="RESPONSE_REGULATORY"/>
    <property type="match status" value="1"/>
</dbReference>
<gene>
    <name evidence="11" type="primary">arcB_4</name>
    <name evidence="11" type="ORF">ElP_48100</name>
</gene>
<dbReference type="InterPro" id="IPR000014">
    <property type="entry name" value="PAS"/>
</dbReference>
<feature type="domain" description="PAC" evidence="10">
    <location>
        <begin position="362"/>
        <end position="414"/>
    </location>
</feature>
<dbReference type="Gene3D" id="3.30.565.10">
    <property type="entry name" value="Histidine kinase-like ATPase, C-terminal domain"/>
    <property type="match status" value="1"/>
</dbReference>
<dbReference type="SUPFAM" id="SSF47384">
    <property type="entry name" value="Homodimeric domain of signal transducing histidine kinase"/>
    <property type="match status" value="1"/>
</dbReference>
<accession>A0A518H7P9</accession>
<feature type="domain" description="Histidine kinase" evidence="7">
    <location>
        <begin position="425"/>
        <end position="643"/>
    </location>
</feature>
<evidence type="ECO:0000256" key="5">
    <source>
        <dbReference type="ARBA" id="ARBA00022777"/>
    </source>
</evidence>
<dbReference type="PANTHER" id="PTHR43047">
    <property type="entry name" value="TWO-COMPONENT HISTIDINE PROTEIN KINASE"/>
    <property type="match status" value="1"/>
</dbReference>
<dbReference type="InterPro" id="IPR013656">
    <property type="entry name" value="PAS_4"/>
</dbReference>
<dbReference type="SMART" id="SM00388">
    <property type="entry name" value="HisKA"/>
    <property type="match status" value="1"/>
</dbReference>
<dbReference type="Pfam" id="PF00512">
    <property type="entry name" value="HisKA"/>
    <property type="match status" value="1"/>
</dbReference>
<dbReference type="AlphaFoldDB" id="A0A518H7P9"/>
<dbReference type="KEGG" id="tpla:ElP_48100"/>
<dbReference type="EMBL" id="CP036426">
    <property type="protein sequence ID" value="QDV36880.1"/>
    <property type="molecule type" value="Genomic_DNA"/>
</dbReference>
<dbReference type="Gene3D" id="3.40.50.2300">
    <property type="match status" value="1"/>
</dbReference>
<evidence type="ECO:0000256" key="2">
    <source>
        <dbReference type="ARBA" id="ARBA00012438"/>
    </source>
</evidence>
<protein>
    <recommendedName>
        <fullName evidence="2">histidine kinase</fullName>
        <ecNumber evidence="2">2.7.13.3</ecNumber>
    </recommendedName>
</protein>
<dbReference type="PROSITE" id="PS50113">
    <property type="entry name" value="PAC"/>
    <property type="match status" value="2"/>
</dbReference>
<dbReference type="SMART" id="SM00091">
    <property type="entry name" value="PAS"/>
    <property type="match status" value="3"/>
</dbReference>
<keyword evidence="3 6" id="KW-0597">Phosphoprotein</keyword>
<evidence type="ECO:0000259" key="9">
    <source>
        <dbReference type="PROSITE" id="PS50112"/>
    </source>
</evidence>
<dbReference type="InterPro" id="IPR005467">
    <property type="entry name" value="His_kinase_dom"/>
</dbReference>
<dbReference type="InterPro" id="IPR000700">
    <property type="entry name" value="PAS-assoc_C"/>
</dbReference>